<dbReference type="EMBL" id="KN822154">
    <property type="protein sequence ID" value="KIM54446.1"/>
    <property type="molecule type" value="Genomic_DNA"/>
</dbReference>
<name>A0A0C3DED0_9AGAM</name>
<proteinExistence type="predicted"/>
<dbReference type="Proteomes" id="UP000053989">
    <property type="component" value="Unassembled WGS sequence"/>
</dbReference>
<gene>
    <name evidence="1" type="ORF">SCLCIDRAFT_73302</name>
</gene>
<evidence type="ECO:0000313" key="1">
    <source>
        <dbReference type="EMBL" id="KIM54446.1"/>
    </source>
</evidence>
<evidence type="ECO:0008006" key="3">
    <source>
        <dbReference type="Google" id="ProtNLM"/>
    </source>
</evidence>
<dbReference type="OrthoDB" id="3234307at2759"/>
<protein>
    <recommendedName>
        <fullName evidence="3">Integrase zinc-binding domain-containing protein</fullName>
    </recommendedName>
</protein>
<feature type="non-terminal residue" evidence="1">
    <location>
        <position position="145"/>
    </location>
</feature>
<dbReference type="AlphaFoldDB" id="A0A0C3DED0"/>
<evidence type="ECO:0000313" key="2">
    <source>
        <dbReference type="Proteomes" id="UP000053989"/>
    </source>
</evidence>
<feature type="non-terminal residue" evidence="1">
    <location>
        <position position="1"/>
    </location>
</feature>
<dbReference type="InParanoid" id="A0A0C3DED0"/>
<dbReference type="Gene3D" id="1.10.340.70">
    <property type="match status" value="1"/>
</dbReference>
<keyword evidence="2" id="KW-1185">Reference proteome</keyword>
<reference evidence="1 2" key="1">
    <citation type="submission" date="2014-04" db="EMBL/GenBank/DDBJ databases">
        <authorList>
            <consortium name="DOE Joint Genome Institute"/>
            <person name="Kuo A."/>
            <person name="Kohler A."/>
            <person name="Nagy L.G."/>
            <person name="Floudas D."/>
            <person name="Copeland A."/>
            <person name="Barry K.W."/>
            <person name="Cichocki N."/>
            <person name="Veneault-Fourrey C."/>
            <person name="LaButti K."/>
            <person name="Lindquist E.A."/>
            <person name="Lipzen A."/>
            <person name="Lundell T."/>
            <person name="Morin E."/>
            <person name="Murat C."/>
            <person name="Sun H."/>
            <person name="Tunlid A."/>
            <person name="Henrissat B."/>
            <person name="Grigoriev I.V."/>
            <person name="Hibbett D.S."/>
            <person name="Martin F."/>
            <person name="Nordberg H.P."/>
            <person name="Cantor M.N."/>
            <person name="Hua S.X."/>
        </authorList>
    </citation>
    <scope>NUCLEOTIDE SEQUENCE [LARGE SCALE GENOMIC DNA]</scope>
    <source>
        <strain evidence="1 2">Foug A</strain>
    </source>
</reference>
<reference evidence="2" key="2">
    <citation type="submission" date="2015-01" db="EMBL/GenBank/DDBJ databases">
        <title>Evolutionary Origins and Diversification of the Mycorrhizal Mutualists.</title>
        <authorList>
            <consortium name="DOE Joint Genome Institute"/>
            <consortium name="Mycorrhizal Genomics Consortium"/>
            <person name="Kohler A."/>
            <person name="Kuo A."/>
            <person name="Nagy L.G."/>
            <person name="Floudas D."/>
            <person name="Copeland A."/>
            <person name="Barry K.W."/>
            <person name="Cichocki N."/>
            <person name="Veneault-Fourrey C."/>
            <person name="LaButti K."/>
            <person name="Lindquist E.A."/>
            <person name="Lipzen A."/>
            <person name="Lundell T."/>
            <person name="Morin E."/>
            <person name="Murat C."/>
            <person name="Riley R."/>
            <person name="Ohm R."/>
            <person name="Sun H."/>
            <person name="Tunlid A."/>
            <person name="Henrissat B."/>
            <person name="Grigoriev I.V."/>
            <person name="Hibbett D.S."/>
            <person name="Martin F."/>
        </authorList>
    </citation>
    <scope>NUCLEOTIDE SEQUENCE [LARGE SCALE GENOMIC DNA]</scope>
    <source>
        <strain evidence="2">Foug A</strain>
    </source>
</reference>
<accession>A0A0C3DED0</accession>
<sequence length="145" mass="16617">DGSTWSVIPDPEATTGLVNDMFAIEKLPPDNQQLRERFKMEPLFLEVVDMLLNTDTNTPVCNHMLARHRAKQYILHNGKLWRLYGGTSVWPHHKVGCITREEAEERAKHLHETGGHWGRDALKTTLTDHYHSPKLDLSIMKAIQA</sequence>
<organism evidence="1 2">
    <name type="scientific">Scleroderma citrinum Foug A</name>
    <dbReference type="NCBI Taxonomy" id="1036808"/>
    <lineage>
        <taxon>Eukaryota</taxon>
        <taxon>Fungi</taxon>
        <taxon>Dikarya</taxon>
        <taxon>Basidiomycota</taxon>
        <taxon>Agaricomycotina</taxon>
        <taxon>Agaricomycetes</taxon>
        <taxon>Agaricomycetidae</taxon>
        <taxon>Boletales</taxon>
        <taxon>Sclerodermatineae</taxon>
        <taxon>Sclerodermataceae</taxon>
        <taxon>Scleroderma</taxon>
    </lineage>
</organism>
<dbReference type="HOGENOM" id="CLU_132418_0_0_1"/>